<keyword evidence="2" id="KW-1185">Reference proteome</keyword>
<proteinExistence type="predicted"/>
<dbReference type="STRING" id="67386.AQI95_35980"/>
<gene>
    <name evidence="1" type="ORF">AQI95_35980</name>
</gene>
<accession>A0A101NV66</accession>
<dbReference type="EMBL" id="LMWN01000059">
    <property type="protein sequence ID" value="KUM99916.1"/>
    <property type="molecule type" value="Genomic_DNA"/>
</dbReference>
<comment type="caution">
    <text evidence="1">The sequence shown here is derived from an EMBL/GenBank/DDBJ whole genome shotgun (WGS) entry which is preliminary data.</text>
</comment>
<reference evidence="1 2" key="1">
    <citation type="submission" date="2015-10" db="EMBL/GenBank/DDBJ databases">
        <title>Draft genome sequence of Streptomyces yokosukanensis DSM 40224, type strain for the species Streptomyces yokosukanensis.</title>
        <authorList>
            <person name="Ruckert C."/>
            <person name="Winkler A."/>
            <person name="Kalinowski J."/>
            <person name="Kampfer P."/>
            <person name="Glaeser S."/>
        </authorList>
    </citation>
    <scope>NUCLEOTIDE SEQUENCE [LARGE SCALE GENOMIC DNA]</scope>
    <source>
        <strain evidence="1 2">DSM 40224</strain>
    </source>
</reference>
<name>A0A101NV66_9ACTN</name>
<dbReference type="OrthoDB" id="4208901at2"/>
<evidence type="ECO:0000313" key="1">
    <source>
        <dbReference type="EMBL" id="KUM99916.1"/>
    </source>
</evidence>
<evidence type="ECO:0000313" key="2">
    <source>
        <dbReference type="Proteomes" id="UP000053127"/>
    </source>
</evidence>
<dbReference type="Proteomes" id="UP000053127">
    <property type="component" value="Unassembled WGS sequence"/>
</dbReference>
<protein>
    <submittedName>
        <fullName evidence="1">Uncharacterized protein</fullName>
    </submittedName>
</protein>
<dbReference type="AlphaFoldDB" id="A0A101NV66"/>
<organism evidence="1 2">
    <name type="scientific">Streptomyces yokosukanensis</name>
    <dbReference type="NCBI Taxonomy" id="67386"/>
    <lineage>
        <taxon>Bacteria</taxon>
        <taxon>Bacillati</taxon>
        <taxon>Actinomycetota</taxon>
        <taxon>Actinomycetes</taxon>
        <taxon>Kitasatosporales</taxon>
        <taxon>Streptomycetaceae</taxon>
        <taxon>Streptomyces</taxon>
    </lineage>
</organism>
<dbReference type="RefSeq" id="WP_067134158.1">
    <property type="nucleotide sequence ID" value="NZ_KQ948225.1"/>
</dbReference>
<sequence length="117" mass="12815">MPHTPGPSPNQVAQATATLAHVKDYLRTYPPVPDVLPLLALLLDEDTGVPILLGDILRAAARSVSQQTDQPVNDTMRRSIDSLRDAAQEATDWHVLHWDVQRLRDLASSPVDPPVTP</sequence>